<proteinExistence type="predicted"/>
<dbReference type="GO" id="GO:0005975">
    <property type="term" value="P:carbohydrate metabolic process"/>
    <property type="evidence" value="ECO:0007669"/>
    <property type="project" value="InterPro"/>
</dbReference>
<dbReference type="SUPFAM" id="SSF49899">
    <property type="entry name" value="Concanavalin A-like lectins/glucanases"/>
    <property type="match status" value="1"/>
</dbReference>
<evidence type="ECO:0000259" key="1">
    <source>
        <dbReference type="Pfam" id="PF00722"/>
    </source>
</evidence>
<name>A0A0J6WJG5_MYCCU</name>
<dbReference type="InterPro" id="IPR013320">
    <property type="entry name" value="ConA-like_dom_sf"/>
</dbReference>
<sequence length="250" mass="27399">MAAAEFDERFTDLDVAVWTSSYLPAWSSRAEASATYEVGPAGLDLFIPSTQALWCADLHDGPLRVSAIQSANRSGPVGSTDAPQPFREGLLVREEQPTVLGFVPHFGTLSVTCSAQLSPRSMFSAWMVGLEDEPERCGEICVMEVFGDSVADGRAAVGQGIHRFRDPALREDFSADLQDIDIERDHTYSVHWVPDSVEFAIDGVTTRTTDQSPDYPMLLILGVFDFPDRPGPADHVPHLRVSRVAYRGLS</sequence>
<dbReference type="InterPro" id="IPR000757">
    <property type="entry name" value="Beta-glucanase-like"/>
</dbReference>
<dbReference type="AlphaFoldDB" id="A0A0J6WJG5"/>
<feature type="domain" description="GH16" evidence="1">
    <location>
        <begin position="106"/>
        <end position="216"/>
    </location>
</feature>
<dbReference type="CDD" id="cd00413">
    <property type="entry name" value="Glyco_hydrolase_16"/>
    <property type="match status" value="1"/>
</dbReference>
<dbReference type="Pfam" id="PF00722">
    <property type="entry name" value="Glyco_hydro_16"/>
    <property type="match status" value="1"/>
</dbReference>
<gene>
    <name evidence="2" type="ORF">MCHUDSM44219_01714</name>
</gene>
<keyword evidence="2" id="KW-0378">Hydrolase</keyword>
<dbReference type="GO" id="GO:0004553">
    <property type="term" value="F:hydrolase activity, hydrolyzing O-glycosyl compounds"/>
    <property type="evidence" value="ECO:0007669"/>
    <property type="project" value="InterPro"/>
</dbReference>
<dbReference type="EMBL" id="JYNX01000030">
    <property type="protein sequence ID" value="KMO81867.1"/>
    <property type="molecule type" value="Genomic_DNA"/>
</dbReference>
<evidence type="ECO:0000313" key="3">
    <source>
        <dbReference type="Proteomes" id="UP000036176"/>
    </source>
</evidence>
<organism evidence="2 3">
    <name type="scientific">Mycolicibacterium chubuense</name>
    <name type="common">Mycobacterium chubuense</name>
    <dbReference type="NCBI Taxonomy" id="1800"/>
    <lineage>
        <taxon>Bacteria</taxon>
        <taxon>Bacillati</taxon>
        <taxon>Actinomycetota</taxon>
        <taxon>Actinomycetes</taxon>
        <taxon>Mycobacteriales</taxon>
        <taxon>Mycobacteriaceae</taxon>
        <taxon>Mycolicibacterium</taxon>
    </lineage>
</organism>
<protein>
    <submittedName>
        <fullName evidence="2">Glycosyl hydrolases family 16</fullName>
    </submittedName>
</protein>
<dbReference type="PATRIC" id="fig|1800.3.peg.1727"/>
<reference evidence="2 3" key="1">
    <citation type="journal article" date="2015" name="Genome Biol. Evol.">
        <title>Characterization of Three Mycobacterium spp. with Potential Use in Bioremediation by Genome Sequencing and Comparative Genomics.</title>
        <authorList>
            <person name="Das S."/>
            <person name="Pettersson B.M."/>
            <person name="Behra P.R."/>
            <person name="Ramesh M."/>
            <person name="Dasgupta S."/>
            <person name="Bhattacharya A."/>
            <person name="Kirsebom L.A."/>
        </authorList>
    </citation>
    <scope>NUCLEOTIDE SEQUENCE [LARGE SCALE GENOMIC DNA]</scope>
    <source>
        <strain evidence="2 3">DSM 44219</strain>
    </source>
</reference>
<keyword evidence="3" id="KW-1185">Reference proteome</keyword>
<evidence type="ECO:0000313" key="2">
    <source>
        <dbReference type="EMBL" id="KMO81867.1"/>
    </source>
</evidence>
<dbReference type="OrthoDB" id="9809583at2"/>
<dbReference type="Gene3D" id="2.60.120.200">
    <property type="match status" value="1"/>
</dbReference>
<comment type="caution">
    <text evidence="2">The sequence shown here is derived from an EMBL/GenBank/DDBJ whole genome shotgun (WGS) entry which is preliminary data.</text>
</comment>
<dbReference type="RefSeq" id="WP_048417773.1">
    <property type="nucleotide sequence ID" value="NZ_JYNX01000030.1"/>
</dbReference>
<dbReference type="Proteomes" id="UP000036176">
    <property type="component" value="Unassembled WGS sequence"/>
</dbReference>
<accession>A0A0J6WJG5</accession>